<sequence length="175" mass="19395">MVSNMLINDAEAATRIAGLEQTKAIIEEISAEDIRKFVPHLHSYFVTLGNVLDDLNFKVVVLCLDVVRLTIERLNGHIAVHEQIINIITAALLTFNASKINLSAIASLIAPLLTDPKRRVRLAAFENFAVLASLSSDRIEVLLKIVREVEHKQRSFGLLNAVTVILVSILVCYQV</sequence>
<dbReference type="WBParaSite" id="ALUE_0002252701-mRNA-1">
    <property type="protein sequence ID" value="ALUE_0002252701-mRNA-1"/>
    <property type="gene ID" value="ALUE_0002252701"/>
</dbReference>
<reference evidence="2" key="1">
    <citation type="submission" date="2017-02" db="UniProtKB">
        <authorList>
            <consortium name="WormBaseParasite"/>
        </authorList>
    </citation>
    <scope>IDENTIFICATION</scope>
</reference>
<keyword evidence="1" id="KW-1185">Reference proteome</keyword>
<evidence type="ECO:0000313" key="1">
    <source>
        <dbReference type="Proteomes" id="UP000036681"/>
    </source>
</evidence>
<organism evidence="1 2">
    <name type="scientific">Ascaris lumbricoides</name>
    <name type="common">Giant roundworm</name>
    <dbReference type="NCBI Taxonomy" id="6252"/>
    <lineage>
        <taxon>Eukaryota</taxon>
        <taxon>Metazoa</taxon>
        <taxon>Ecdysozoa</taxon>
        <taxon>Nematoda</taxon>
        <taxon>Chromadorea</taxon>
        <taxon>Rhabditida</taxon>
        <taxon>Spirurina</taxon>
        <taxon>Ascaridomorpha</taxon>
        <taxon>Ascaridoidea</taxon>
        <taxon>Ascarididae</taxon>
        <taxon>Ascaris</taxon>
    </lineage>
</organism>
<dbReference type="InterPro" id="IPR016024">
    <property type="entry name" value="ARM-type_fold"/>
</dbReference>
<name>A0A0M3IUU9_ASCLU</name>
<dbReference type="Proteomes" id="UP000036681">
    <property type="component" value="Unplaced"/>
</dbReference>
<accession>A0A0M3IUU9</accession>
<proteinExistence type="predicted"/>
<dbReference type="Gene3D" id="1.25.10.10">
    <property type="entry name" value="Leucine-rich Repeat Variant"/>
    <property type="match status" value="2"/>
</dbReference>
<protein>
    <submittedName>
        <fullName evidence="2">Adaptin_N domain-containing protein</fullName>
    </submittedName>
</protein>
<dbReference type="SUPFAM" id="SSF48371">
    <property type="entry name" value="ARM repeat"/>
    <property type="match status" value="1"/>
</dbReference>
<evidence type="ECO:0000313" key="2">
    <source>
        <dbReference type="WBParaSite" id="ALUE_0002252701-mRNA-1"/>
    </source>
</evidence>
<dbReference type="InterPro" id="IPR011989">
    <property type="entry name" value="ARM-like"/>
</dbReference>
<dbReference type="AlphaFoldDB" id="A0A0M3IUU9"/>